<keyword evidence="7 20" id="KW-0812">Transmembrane</keyword>
<evidence type="ECO:0000256" key="16">
    <source>
        <dbReference type="ARBA" id="ARBA00068150"/>
    </source>
</evidence>
<feature type="modified residue" description="4-aspartylphosphate" evidence="19">
    <location>
        <position position="974"/>
    </location>
</feature>
<evidence type="ECO:0000256" key="4">
    <source>
        <dbReference type="ARBA" id="ARBA00022475"/>
    </source>
</evidence>
<dbReference type="PROSITE" id="PS50112">
    <property type="entry name" value="PAS"/>
    <property type="match status" value="2"/>
</dbReference>
<comment type="subcellular location">
    <subcellularLocation>
        <location evidence="2">Cell membrane</location>
        <topology evidence="2">Multi-pass membrane protein</topology>
    </subcellularLocation>
</comment>
<reference evidence="28" key="1">
    <citation type="submission" date="2016-10" db="EMBL/GenBank/DDBJ databases">
        <authorList>
            <person name="Varghese N."/>
            <person name="Submissions S."/>
        </authorList>
    </citation>
    <scope>NUCLEOTIDE SEQUENCE [LARGE SCALE GENOMIC DNA]</scope>
    <source>
        <strain evidence="28">DSM 6150</strain>
    </source>
</reference>
<dbReference type="CDD" id="cd06225">
    <property type="entry name" value="HAMP"/>
    <property type="match status" value="1"/>
</dbReference>
<evidence type="ECO:0000256" key="2">
    <source>
        <dbReference type="ARBA" id="ARBA00004651"/>
    </source>
</evidence>
<feature type="domain" description="PAS" evidence="23">
    <location>
        <begin position="297"/>
        <end position="343"/>
    </location>
</feature>
<dbReference type="Pfam" id="PF02518">
    <property type="entry name" value="HATPase_c"/>
    <property type="match status" value="1"/>
</dbReference>
<dbReference type="Gene3D" id="6.10.340.10">
    <property type="match status" value="1"/>
</dbReference>
<organism evidence="27 28">
    <name type="scientific">Formivibrio citricus</name>
    <dbReference type="NCBI Taxonomy" id="83765"/>
    <lineage>
        <taxon>Bacteria</taxon>
        <taxon>Pseudomonadati</taxon>
        <taxon>Pseudomonadota</taxon>
        <taxon>Betaproteobacteria</taxon>
        <taxon>Neisseriales</taxon>
        <taxon>Chitinibacteraceae</taxon>
        <taxon>Formivibrio</taxon>
    </lineage>
</organism>
<dbReference type="RefSeq" id="WP_143085986.1">
    <property type="nucleotide sequence ID" value="NZ_FOVE01000007.1"/>
</dbReference>
<dbReference type="CDD" id="cd00082">
    <property type="entry name" value="HisKA"/>
    <property type="match status" value="1"/>
</dbReference>
<dbReference type="NCBIfam" id="TIGR00229">
    <property type="entry name" value="sensory_box"/>
    <property type="match status" value="1"/>
</dbReference>
<dbReference type="GO" id="GO:0005886">
    <property type="term" value="C:plasma membrane"/>
    <property type="evidence" value="ECO:0007669"/>
    <property type="project" value="UniProtKB-SubCell"/>
</dbReference>
<dbReference type="Pfam" id="PF00072">
    <property type="entry name" value="Response_reg"/>
    <property type="match status" value="2"/>
</dbReference>
<dbReference type="InterPro" id="IPR003594">
    <property type="entry name" value="HATPase_dom"/>
</dbReference>
<evidence type="ECO:0000256" key="20">
    <source>
        <dbReference type="SAM" id="Phobius"/>
    </source>
</evidence>
<evidence type="ECO:0000256" key="19">
    <source>
        <dbReference type="PROSITE-ProRule" id="PRU00169"/>
    </source>
</evidence>
<feature type="domain" description="PAS" evidence="23">
    <location>
        <begin position="408"/>
        <end position="450"/>
    </location>
</feature>
<dbReference type="InterPro" id="IPR013767">
    <property type="entry name" value="PAS_fold"/>
</dbReference>
<evidence type="ECO:0000256" key="6">
    <source>
        <dbReference type="ARBA" id="ARBA00022679"/>
    </source>
</evidence>
<dbReference type="Gene3D" id="1.20.120.160">
    <property type="entry name" value="HPT domain"/>
    <property type="match status" value="1"/>
</dbReference>
<keyword evidence="6" id="KW-0808">Transferase</keyword>
<keyword evidence="9" id="KW-0418">Kinase</keyword>
<dbReference type="CDD" id="cd16922">
    <property type="entry name" value="HATPase_EvgS-ArcB-TorS-like"/>
    <property type="match status" value="1"/>
</dbReference>
<dbReference type="GO" id="GO:0000155">
    <property type="term" value="F:phosphorelay sensor kinase activity"/>
    <property type="evidence" value="ECO:0007669"/>
    <property type="project" value="InterPro"/>
</dbReference>
<dbReference type="OrthoDB" id="8552871at2"/>
<dbReference type="Pfam" id="PF13188">
    <property type="entry name" value="PAS_8"/>
    <property type="match status" value="1"/>
</dbReference>
<accession>A0A1I4Y9B3</accession>
<feature type="domain" description="Response regulatory" evidence="22">
    <location>
        <begin position="925"/>
        <end position="1041"/>
    </location>
</feature>
<dbReference type="PROSITE" id="PS50885">
    <property type="entry name" value="HAMP"/>
    <property type="match status" value="1"/>
</dbReference>
<keyword evidence="28" id="KW-1185">Reference proteome</keyword>
<comment type="subunit">
    <text evidence="15">At low DSF concentrations, interacts with RpfF.</text>
</comment>
<dbReference type="GO" id="GO:0005524">
    <property type="term" value="F:ATP binding"/>
    <property type="evidence" value="ECO:0007669"/>
    <property type="project" value="UniProtKB-KW"/>
</dbReference>
<evidence type="ECO:0000256" key="12">
    <source>
        <dbReference type="ARBA" id="ARBA00023012"/>
    </source>
</evidence>
<comment type="catalytic activity">
    <reaction evidence="1">
        <text>ATP + protein L-histidine = ADP + protein N-phospho-L-histidine.</text>
        <dbReference type="EC" id="2.7.13.3"/>
    </reaction>
</comment>
<dbReference type="Pfam" id="PF01627">
    <property type="entry name" value="Hpt"/>
    <property type="match status" value="1"/>
</dbReference>
<keyword evidence="13 20" id="KW-0472">Membrane</keyword>
<dbReference type="PROSITE" id="PS50109">
    <property type="entry name" value="HIS_KIN"/>
    <property type="match status" value="1"/>
</dbReference>
<evidence type="ECO:0000256" key="15">
    <source>
        <dbReference type="ARBA" id="ARBA00064003"/>
    </source>
</evidence>
<dbReference type="SUPFAM" id="SSF55785">
    <property type="entry name" value="PYP-like sensor domain (PAS domain)"/>
    <property type="match status" value="2"/>
</dbReference>
<dbReference type="SUPFAM" id="SSF47384">
    <property type="entry name" value="Homodimeric domain of signal transducing histidine kinase"/>
    <property type="match status" value="1"/>
</dbReference>
<dbReference type="InterPro" id="IPR035965">
    <property type="entry name" value="PAS-like_dom_sf"/>
</dbReference>
<dbReference type="InterPro" id="IPR036097">
    <property type="entry name" value="HisK_dim/P_sf"/>
</dbReference>
<feature type="domain" description="Histidine kinase" evidence="21">
    <location>
        <begin position="542"/>
        <end position="763"/>
    </location>
</feature>
<dbReference type="CDD" id="cd17546">
    <property type="entry name" value="REC_hyHK_CKI1_RcsC-like"/>
    <property type="match status" value="2"/>
</dbReference>
<dbReference type="FunFam" id="1.10.287.130:FF:000002">
    <property type="entry name" value="Two-component osmosensing histidine kinase"/>
    <property type="match status" value="1"/>
</dbReference>
<evidence type="ECO:0000256" key="10">
    <source>
        <dbReference type="ARBA" id="ARBA00022840"/>
    </source>
</evidence>
<evidence type="ECO:0000256" key="17">
    <source>
        <dbReference type="ARBA" id="ARBA00070152"/>
    </source>
</evidence>
<dbReference type="InterPro" id="IPR000014">
    <property type="entry name" value="PAS"/>
</dbReference>
<feature type="domain" description="HAMP" evidence="25">
    <location>
        <begin position="247"/>
        <end position="299"/>
    </location>
</feature>
<dbReference type="Proteomes" id="UP000242869">
    <property type="component" value="Unassembled WGS sequence"/>
</dbReference>
<dbReference type="InterPro" id="IPR036641">
    <property type="entry name" value="HPT_dom_sf"/>
</dbReference>
<evidence type="ECO:0000259" key="26">
    <source>
        <dbReference type="PROSITE" id="PS50894"/>
    </source>
</evidence>
<keyword evidence="4" id="KW-1003">Cell membrane</keyword>
<dbReference type="PROSITE" id="PS50110">
    <property type="entry name" value="RESPONSE_REGULATORY"/>
    <property type="match status" value="2"/>
</dbReference>
<keyword evidence="10" id="KW-0067">ATP-binding</keyword>
<dbReference type="STRING" id="83765.SAMN05660284_01275"/>
<evidence type="ECO:0000256" key="8">
    <source>
        <dbReference type="ARBA" id="ARBA00022741"/>
    </source>
</evidence>
<dbReference type="Pfam" id="PF00989">
    <property type="entry name" value="PAS"/>
    <property type="match status" value="1"/>
</dbReference>
<evidence type="ECO:0000256" key="13">
    <source>
        <dbReference type="ARBA" id="ARBA00023136"/>
    </source>
</evidence>
<dbReference type="Gene3D" id="3.30.450.20">
    <property type="entry name" value="PAS domain"/>
    <property type="match status" value="1"/>
</dbReference>
<dbReference type="Gene3D" id="1.10.287.130">
    <property type="match status" value="1"/>
</dbReference>
<dbReference type="PANTHER" id="PTHR45339">
    <property type="entry name" value="HYBRID SIGNAL TRANSDUCTION HISTIDINE KINASE J"/>
    <property type="match status" value="1"/>
</dbReference>
<dbReference type="InterPro" id="IPR003661">
    <property type="entry name" value="HisK_dim/P_dom"/>
</dbReference>
<feature type="modified residue" description="4-aspartylphosphate" evidence="19">
    <location>
        <position position="828"/>
    </location>
</feature>
<dbReference type="InterPro" id="IPR003660">
    <property type="entry name" value="HAMP_dom"/>
</dbReference>
<dbReference type="CDD" id="cd00130">
    <property type="entry name" value="PAS"/>
    <property type="match status" value="1"/>
</dbReference>
<keyword evidence="8" id="KW-0547">Nucleotide-binding</keyword>
<dbReference type="EC" id="2.7.13.3" evidence="3"/>
<dbReference type="InterPro" id="IPR004358">
    <property type="entry name" value="Sig_transdc_His_kin-like_C"/>
</dbReference>
<evidence type="ECO:0000256" key="18">
    <source>
        <dbReference type="PROSITE-ProRule" id="PRU00110"/>
    </source>
</evidence>
<name>A0A1I4Y9B3_9NEIS</name>
<evidence type="ECO:0000259" key="25">
    <source>
        <dbReference type="PROSITE" id="PS50885"/>
    </source>
</evidence>
<proteinExistence type="predicted"/>
<dbReference type="SMART" id="SM00387">
    <property type="entry name" value="HATPase_c"/>
    <property type="match status" value="1"/>
</dbReference>
<comment type="function">
    <text evidence="14">Member of the two-component regulatory system BvgS/BvgA. Phosphorylates BvgA via a four-step phosphorelay in response to environmental signals.</text>
</comment>
<dbReference type="PROSITE" id="PS50113">
    <property type="entry name" value="PAC"/>
    <property type="match status" value="1"/>
</dbReference>
<evidence type="ECO:0000256" key="3">
    <source>
        <dbReference type="ARBA" id="ARBA00012438"/>
    </source>
</evidence>
<dbReference type="SUPFAM" id="SSF55874">
    <property type="entry name" value="ATPase domain of HSP90 chaperone/DNA topoisomerase II/histidine kinase"/>
    <property type="match status" value="1"/>
</dbReference>
<evidence type="ECO:0000256" key="1">
    <source>
        <dbReference type="ARBA" id="ARBA00000085"/>
    </source>
</evidence>
<dbReference type="PROSITE" id="PS50894">
    <property type="entry name" value="HPT"/>
    <property type="match status" value="1"/>
</dbReference>
<dbReference type="Pfam" id="PF00512">
    <property type="entry name" value="HisKA"/>
    <property type="match status" value="1"/>
</dbReference>
<evidence type="ECO:0000259" key="21">
    <source>
        <dbReference type="PROSITE" id="PS50109"/>
    </source>
</evidence>
<dbReference type="Gene3D" id="3.40.50.2300">
    <property type="match status" value="2"/>
</dbReference>
<feature type="domain" description="PAC" evidence="24">
    <location>
        <begin position="474"/>
        <end position="524"/>
    </location>
</feature>
<dbReference type="GO" id="GO:0006355">
    <property type="term" value="P:regulation of DNA-templated transcription"/>
    <property type="evidence" value="ECO:0007669"/>
    <property type="project" value="InterPro"/>
</dbReference>
<dbReference type="Gene3D" id="3.30.565.10">
    <property type="entry name" value="Histidine kinase-like ATPase, C-terminal domain"/>
    <property type="match status" value="1"/>
</dbReference>
<dbReference type="EMBL" id="FOVE01000007">
    <property type="protein sequence ID" value="SFN34666.1"/>
    <property type="molecule type" value="Genomic_DNA"/>
</dbReference>
<feature type="transmembrane region" description="Helical" evidence="20">
    <location>
        <begin position="223"/>
        <end position="246"/>
    </location>
</feature>
<keyword evidence="5 19" id="KW-0597">Phosphoprotein</keyword>
<evidence type="ECO:0000256" key="11">
    <source>
        <dbReference type="ARBA" id="ARBA00022989"/>
    </source>
</evidence>
<feature type="modified residue" description="Phosphohistidine" evidence="18">
    <location>
        <position position="1116"/>
    </location>
</feature>
<gene>
    <name evidence="27" type="ORF">SAMN05660284_01275</name>
</gene>
<keyword evidence="12" id="KW-0902">Two-component regulatory system</keyword>
<dbReference type="SMART" id="SM00091">
    <property type="entry name" value="PAS"/>
    <property type="match status" value="1"/>
</dbReference>
<dbReference type="SUPFAM" id="SSF47226">
    <property type="entry name" value="Histidine-containing phosphotransfer domain, HPT domain"/>
    <property type="match status" value="1"/>
</dbReference>
<dbReference type="InterPro" id="IPR005467">
    <property type="entry name" value="His_kinase_dom"/>
</dbReference>
<dbReference type="FunFam" id="3.30.565.10:FF:000010">
    <property type="entry name" value="Sensor histidine kinase RcsC"/>
    <property type="match status" value="1"/>
</dbReference>
<dbReference type="AlphaFoldDB" id="A0A1I4Y9B3"/>
<evidence type="ECO:0000313" key="28">
    <source>
        <dbReference type="Proteomes" id="UP000242869"/>
    </source>
</evidence>
<evidence type="ECO:0000259" key="23">
    <source>
        <dbReference type="PROSITE" id="PS50112"/>
    </source>
</evidence>
<evidence type="ECO:0000259" key="22">
    <source>
        <dbReference type="PROSITE" id="PS50110"/>
    </source>
</evidence>
<dbReference type="InterPro" id="IPR011006">
    <property type="entry name" value="CheY-like_superfamily"/>
</dbReference>
<dbReference type="InterPro" id="IPR000700">
    <property type="entry name" value="PAS-assoc_C"/>
</dbReference>
<dbReference type="SMART" id="SM00388">
    <property type="entry name" value="HisKA"/>
    <property type="match status" value="1"/>
</dbReference>
<dbReference type="SUPFAM" id="SSF52172">
    <property type="entry name" value="CheY-like"/>
    <property type="match status" value="2"/>
</dbReference>
<protein>
    <recommendedName>
        <fullName evidence="16">Sensory/regulatory protein RpfC</fullName>
        <ecNumber evidence="3">2.7.13.3</ecNumber>
    </recommendedName>
    <alternativeName>
        <fullName evidence="17">Virulence sensor protein BvgS</fullName>
    </alternativeName>
</protein>
<dbReference type="SMART" id="SM00448">
    <property type="entry name" value="REC"/>
    <property type="match status" value="2"/>
</dbReference>
<dbReference type="Pfam" id="PF00672">
    <property type="entry name" value="HAMP"/>
    <property type="match status" value="1"/>
</dbReference>
<dbReference type="InterPro" id="IPR001789">
    <property type="entry name" value="Sig_transdc_resp-reg_receiver"/>
</dbReference>
<evidence type="ECO:0000256" key="14">
    <source>
        <dbReference type="ARBA" id="ARBA00058004"/>
    </source>
</evidence>
<dbReference type="PANTHER" id="PTHR45339:SF1">
    <property type="entry name" value="HYBRID SIGNAL TRANSDUCTION HISTIDINE KINASE J"/>
    <property type="match status" value="1"/>
</dbReference>
<dbReference type="CDD" id="cd00088">
    <property type="entry name" value="HPT"/>
    <property type="match status" value="1"/>
</dbReference>
<dbReference type="SMART" id="SM00304">
    <property type="entry name" value="HAMP"/>
    <property type="match status" value="1"/>
</dbReference>
<dbReference type="InterPro" id="IPR036890">
    <property type="entry name" value="HATPase_C_sf"/>
</dbReference>
<evidence type="ECO:0000256" key="7">
    <source>
        <dbReference type="ARBA" id="ARBA00022692"/>
    </source>
</evidence>
<dbReference type="InterPro" id="IPR008207">
    <property type="entry name" value="Sig_transdc_His_kin_Hpt_dom"/>
</dbReference>
<dbReference type="SUPFAM" id="SSF158472">
    <property type="entry name" value="HAMP domain-like"/>
    <property type="match status" value="1"/>
</dbReference>
<keyword evidence="11 20" id="KW-1133">Transmembrane helix</keyword>
<feature type="transmembrane region" description="Helical" evidence="20">
    <location>
        <begin position="6"/>
        <end position="28"/>
    </location>
</feature>
<evidence type="ECO:0000256" key="5">
    <source>
        <dbReference type="ARBA" id="ARBA00022553"/>
    </source>
</evidence>
<feature type="domain" description="Response regulatory" evidence="22">
    <location>
        <begin position="777"/>
        <end position="900"/>
    </location>
</feature>
<evidence type="ECO:0000256" key="9">
    <source>
        <dbReference type="ARBA" id="ARBA00022777"/>
    </source>
</evidence>
<dbReference type="PRINTS" id="PR00344">
    <property type="entry name" value="BCTRLSENSOR"/>
</dbReference>
<feature type="domain" description="HPt" evidence="26">
    <location>
        <begin position="1077"/>
        <end position="1171"/>
    </location>
</feature>
<evidence type="ECO:0000259" key="24">
    <source>
        <dbReference type="PROSITE" id="PS50113"/>
    </source>
</evidence>
<evidence type="ECO:0000313" key="27">
    <source>
        <dbReference type="EMBL" id="SFN34666.1"/>
    </source>
</evidence>
<sequence length="1255" mass="139318">MKIRTPFILFMLPLLAVLVLLGSVLYQIRENQIKVEERTEQRQRIHCLAEELRYTTDELGRMAHSFVATGDERFSRIYLEILDIRDGKAPRPLAYGPDYWYKRLAGEQVGEKGEAVSVYDLMRREGVAEEDIRWLIQAFTRANTLSGIEKEALAAMRGVFFDYSGQHSRAGKPDPDYARELLHSMAYMREKAQAMEATLQFQTRITGMMRRDIDRLTSRQQELLQFAAGLSVALFAGFCVLLFSTWRRLVKPLAHLSAQTQGMAKGDFAVHDGPTSFEEVQQLSEAFNDMAVTLGQNMQSLRDLIEHLPIPMLVAEGKDDDYVRVSYFNEEFRKLFGDFPDDITAMFQGWSMAYRPAEIRWPCKSGELRSFEVYINTVDSLHLVVFVDLTERYAAEEQIRELGELNLRVIDSTPSGIVVCGASGETVMANQAAAAILGTRTEQLIGFNLLDNQVTRQSGIAALGLETLQTGQRNHFEDRITTSFGRDIWISVDFTRIRMRGENLVLGVISDLTPFKEVEETLKEAKRAAESASRSKSDFLANMSHEIRTPMNAVIGLAQLALTTELTPKLRDYLEKIHFSSKSLLGILNDILDYSKIEAGRLDVEEVEFSLDEVLQSTGNLFLTSAEEKGIEVVYAVDPSIPQVLVGDPLRLGQVLNNLIGNAIKFTEGGVITVSMRVKSRTEGRVELEFSVADTGIGMTAEQLGRLFAPFTQADASTTRRYGGTGLGLAICRRLVELMGGNIVAESVAGKGSVFRFTVSCGAPAMSCNVPPLDHLRVLVVDDLESSRTALSRILKSWSYTVTEADSAETALAILKDNPAGFDVALIDWQMPGADGLELAAHIRDKAYMSSGASGMLLMIMVTAHAREELEAAARQHGVSSVLTKPVTPSDLFDALAALVANNEGQAALLRKYQPVRTRKLAGARVLLVEDNIINQQVAREFLTLAGLEVMCASNGQEAIELLEQEKFDAVLMDLHMPQMGGLEATRHIRSQACWSNLPIIAMTAAAMAQDREACLAAGMNDFVAKPIEPEKLLLTLQRWVGNEVNKTMPAGKPGKEPFPELPGFELRRVQRMLGGDFSAFRRLLAYFQRDFCALEANLKQAIADGDWESASSMVHAVKGASGNIGAETLYQSARLLENELRAHGDLPSLEEFLQALRTALQVAVEYRREELPMPAGESHPDAQRDLIRQLGELLEGQELVPEDMVREVTRQFASSTALVERLLKTLDEYDYAAAKLAWKELAEQATIDKKEEAP</sequence>